<evidence type="ECO:0000313" key="1">
    <source>
        <dbReference type="Ensembl" id="ENSPNYP00000022733.1"/>
    </source>
</evidence>
<accession>A0A3B4GMK2</accession>
<protein>
    <submittedName>
        <fullName evidence="1">Uncharacterized protein</fullName>
    </submittedName>
</protein>
<reference evidence="1" key="1">
    <citation type="submission" date="2023-09" db="UniProtKB">
        <authorList>
            <consortium name="Ensembl"/>
        </authorList>
    </citation>
    <scope>IDENTIFICATION</scope>
</reference>
<proteinExistence type="predicted"/>
<dbReference type="STRING" id="303518.ENSPNYP00000022733"/>
<name>A0A3B4GMK2_9CICH</name>
<organism evidence="1">
    <name type="scientific">Pundamilia nyererei</name>
    <dbReference type="NCBI Taxonomy" id="303518"/>
    <lineage>
        <taxon>Eukaryota</taxon>
        <taxon>Metazoa</taxon>
        <taxon>Chordata</taxon>
        <taxon>Craniata</taxon>
        <taxon>Vertebrata</taxon>
        <taxon>Euteleostomi</taxon>
        <taxon>Actinopterygii</taxon>
        <taxon>Neopterygii</taxon>
        <taxon>Teleostei</taxon>
        <taxon>Neoteleostei</taxon>
        <taxon>Acanthomorphata</taxon>
        <taxon>Ovalentaria</taxon>
        <taxon>Cichlomorphae</taxon>
        <taxon>Cichliformes</taxon>
        <taxon>Cichlidae</taxon>
        <taxon>African cichlids</taxon>
        <taxon>Pseudocrenilabrinae</taxon>
        <taxon>Haplochromini</taxon>
        <taxon>Pundamilia</taxon>
    </lineage>
</organism>
<dbReference type="Ensembl" id="ENSPNYT00000023293.1">
    <property type="protein sequence ID" value="ENSPNYP00000022733.1"/>
    <property type="gene ID" value="ENSPNYG00000017169.1"/>
</dbReference>
<sequence>MAALRASYHRILDRIEHMLPAKLRPVYNHPAGKTQLTVMSLFGIGRWVTAAALSSRDMG</sequence>
<dbReference type="AlphaFoldDB" id="A0A3B4GMK2"/>
<dbReference type="GeneTree" id="ENSGT00960000191967"/>